<comment type="caution">
    <text evidence="3">The sequence shown here is derived from an EMBL/GenBank/DDBJ whole genome shotgun (WGS) entry which is preliminary data.</text>
</comment>
<reference evidence="3 4" key="1">
    <citation type="submission" date="2019-07" db="EMBL/GenBank/DDBJ databases">
        <title>Whole genome shotgun sequence of Novosphingobium sediminis NBRC 106119.</title>
        <authorList>
            <person name="Hosoyama A."/>
            <person name="Uohara A."/>
            <person name="Ohji S."/>
            <person name="Ichikawa N."/>
        </authorList>
    </citation>
    <scope>NUCLEOTIDE SEQUENCE [LARGE SCALE GENOMIC DNA]</scope>
    <source>
        <strain evidence="3 4">NBRC 106119</strain>
    </source>
</reference>
<dbReference type="Pfam" id="PF13476">
    <property type="entry name" value="AAA_23"/>
    <property type="match status" value="1"/>
</dbReference>
<gene>
    <name evidence="3" type="ORF">NSE01_10370</name>
</gene>
<proteinExistence type="predicted"/>
<evidence type="ECO:0000259" key="1">
    <source>
        <dbReference type="Pfam" id="PF13304"/>
    </source>
</evidence>
<dbReference type="InterPro" id="IPR027417">
    <property type="entry name" value="P-loop_NTPase"/>
</dbReference>
<organism evidence="3 4">
    <name type="scientific">Novosphingobium sediminis</name>
    <dbReference type="NCBI Taxonomy" id="707214"/>
    <lineage>
        <taxon>Bacteria</taxon>
        <taxon>Pseudomonadati</taxon>
        <taxon>Pseudomonadota</taxon>
        <taxon>Alphaproteobacteria</taxon>
        <taxon>Sphingomonadales</taxon>
        <taxon>Sphingomonadaceae</taxon>
        <taxon>Novosphingobium</taxon>
    </lineage>
</organism>
<protein>
    <recommendedName>
        <fullName evidence="5">ATPase AAA-type core domain-containing protein</fullName>
    </recommendedName>
</protein>
<keyword evidence="4" id="KW-1185">Reference proteome</keyword>
<dbReference type="EMBL" id="BJYR01000007">
    <property type="protein sequence ID" value="GEN99204.1"/>
    <property type="molecule type" value="Genomic_DNA"/>
</dbReference>
<dbReference type="PANTHER" id="PTHR43581:SF4">
    <property type="entry name" value="ATP_GTP PHOSPHATASE"/>
    <property type="match status" value="1"/>
</dbReference>
<evidence type="ECO:0008006" key="5">
    <source>
        <dbReference type="Google" id="ProtNLM"/>
    </source>
</evidence>
<evidence type="ECO:0000313" key="3">
    <source>
        <dbReference type="EMBL" id="GEN99204.1"/>
    </source>
</evidence>
<accession>A0A512AHL9</accession>
<dbReference type="Proteomes" id="UP000321464">
    <property type="component" value="Unassembled WGS sequence"/>
</dbReference>
<dbReference type="Gene3D" id="3.40.50.300">
    <property type="entry name" value="P-loop containing nucleotide triphosphate hydrolases"/>
    <property type="match status" value="2"/>
</dbReference>
<dbReference type="GO" id="GO:0016887">
    <property type="term" value="F:ATP hydrolysis activity"/>
    <property type="evidence" value="ECO:0007669"/>
    <property type="project" value="InterPro"/>
</dbReference>
<dbReference type="InterPro" id="IPR051396">
    <property type="entry name" value="Bact_Antivir_Def_Nuclease"/>
</dbReference>
<dbReference type="GO" id="GO:0006302">
    <property type="term" value="P:double-strand break repair"/>
    <property type="evidence" value="ECO:0007669"/>
    <property type="project" value="InterPro"/>
</dbReference>
<dbReference type="OrthoDB" id="3322489at2"/>
<dbReference type="AlphaFoldDB" id="A0A512AHL9"/>
<name>A0A512AHL9_9SPHN</name>
<feature type="domain" description="ATPase AAA-type core" evidence="1">
    <location>
        <begin position="219"/>
        <end position="335"/>
    </location>
</feature>
<evidence type="ECO:0000313" key="4">
    <source>
        <dbReference type="Proteomes" id="UP000321464"/>
    </source>
</evidence>
<evidence type="ECO:0000259" key="2">
    <source>
        <dbReference type="Pfam" id="PF13476"/>
    </source>
</evidence>
<feature type="domain" description="Rad50/SbcC-type AAA" evidence="2">
    <location>
        <begin position="8"/>
        <end position="60"/>
    </location>
</feature>
<dbReference type="SUPFAM" id="SSF52540">
    <property type="entry name" value="P-loop containing nucleoside triphosphate hydrolases"/>
    <property type="match status" value="1"/>
</dbReference>
<dbReference type="RefSeq" id="WP_147158564.1">
    <property type="nucleotide sequence ID" value="NZ_BJYR01000007.1"/>
</dbReference>
<dbReference type="InterPro" id="IPR038729">
    <property type="entry name" value="Rad50/SbcC_AAA"/>
</dbReference>
<dbReference type="GO" id="GO:0005524">
    <property type="term" value="F:ATP binding"/>
    <property type="evidence" value="ECO:0007669"/>
    <property type="project" value="InterPro"/>
</dbReference>
<dbReference type="InterPro" id="IPR003959">
    <property type="entry name" value="ATPase_AAA_core"/>
</dbReference>
<dbReference type="Pfam" id="PF13304">
    <property type="entry name" value="AAA_21"/>
    <property type="match status" value="1"/>
</dbReference>
<sequence>MKLLSARVIGFQSFGDSADIPFKDGINLIVGQNNSGKSALLRALQHQLTDDRHRTPERWNNVEIAMPEVRLTLGVSGSEFRSAIFMSGRDNFIPIPPDPDPMAFIDTFWTDPMMNVAVIHRPGNSFTAAAYPGHGKFQIPNGAQHTCAMMQVNDGNLHTTLQYRMDDTTAELVRYLWHSRMFFFSAERMNIGNSPAEPASRLTPNASNLPSVMLTLQGSQGDLFTKLVRHLRDIFSTVGNVSLAPIGNGLVEVRVWPTEAMERIELSFPLLQSGTGVAQVMAILTAVMTVENSIILIDEINSFLHPSAVKALLRILQTEYSDHQYIISTHAPEVIGFSNPCTVHLVKRNGYESSIHRLTLTDISDFRKVADHLGISMADVFAADRIVWVEGQTEELCFPLLYQQAMGQPLPRGTIFTSVVATGDFIAKRRDRPMIYQIYQRLSQAAAPLVNAVAFSFDSEELTDDEKTDMMRDSQGRLHFLPRRHIECYLVNAEALLLFMAERDSEPLKVDVAEIESKLVDLASNEFRIAEWQGNLSDPAWLSKVDAAKLLATACAELTDQRVTFKKKNDTLALIQAVQSIAANQLDELTAYVRSLVEAVT</sequence>
<dbReference type="PANTHER" id="PTHR43581">
    <property type="entry name" value="ATP/GTP PHOSPHATASE"/>
    <property type="match status" value="1"/>
</dbReference>